<keyword evidence="5 12" id="KW-0509">mRNA transport</keyword>
<keyword evidence="8 12" id="KW-0906">Nuclear pore complex</keyword>
<evidence type="ECO:0000256" key="5">
    <source>
        <dbReference type="ARBA" id="ARBA00022816"/>
    </source>
</evidence>
<evidence type="ECO:0000256" key="8">
    <source>
        <dbReference type="ARBA" id="ARBA00023132"/>
    </source>
</evidence>
<dbReference type="CDD" id="cd12441">
    <property type="entry name" value="RRM_Nup53_like"/>
    <property type="match status" value="1"/>
</dbReference>
<dbReference type="PANTHER" id="PTHR21527">
    <property type="entry name" value="NUCLEOPORIN NUP35"/>
    <property type="match status" value="1"/>
</dbReference>
<dbReference type="GO" id="GO:0006607">
    <property type="term" value="P:NLS-bearing protein import into nucleus"/>
    <property type="evidence" value="ECO:0007669"/>
    <property type="project" value="TreeGrafter"/>
</dbReference>
<dbReference type="PANTHER" id="PTHR21527:SF6">
    <property type="entry name" value="NUCLEOPORIN NUP35"/>
    <property type="match status" value="1"/>
</dbReference>
<comment type="similarity">
    <text evidence="2">Belongs to the Nup35 family.</text>
</comment>
<dbReference type="GO" id="GO:0044615">
    <property type="term" value="C:nuclear pore nuclear basket"/>
    <property type="evidence" value="ECO:0007669"/>
    <property type="project" value="TreeGrafter"/>
</dbReference>
<evidence type="ECO:0000256" key="6">
    <source>
        <dbReference type="ARBA" id="ARBA00022927"/>
    </source>
</evidence>
<evidence type="ECO:0000256" key="7">
    <source>
        <dbReference type="ARBA" id="ARBA00023010"/>
    </source>
</evidence>
<reference evidence="15" key="2">
    <citation type="submission" date="2021-08" db="EMBL/GenBank/DDBJ databases">
        <authorList>
            <person name="Eriksson T."/>
        </authorList>
    </citation>
    <scope>NUCLEOTIDE SEQUENCE</scope>
    <source>
        <strain evidence="15">Stoneville</strain>
        <tissue evidence="15">Whole head</tissue>
    </source>
</reference>
<dbReference type="GO" id="GO:0017056">
    <property type="term" value="F:structural constituent of nuclear pore"/>
    <property type="evidence" value="ECO:0007669"/>
    <property type="project" value="TreeGrafter"/>
</dbReference>
<keyword evidence="4 12" id="KW-0813">Transport</keyword>
<keyword evidence="9 12" id="KW-0539">Nucleus</keyword>
<dbReference type="GO" id="GO:0003676">
    <property type="term" value="F:nucleic acid binding"/>
    <property type="evidence" value="ECO:0007669"/>
    <property type="project" value="InterPro"/>
</dbReference>
<dbReference type="EMBL" id="JABDTM020023297">
    <property type="protein sequence ID" value="KAH0815284.1"/>
    <property type="molecule type" value="Genomic_DNA"/>
</dbReference>
<keyword evidence="7" id="KW-0811">Translocation</keyword>
<accession>A0A8J6HII7</accession>
<feature type="compositionally biased region" description="Low complexity" evidence="13">
    <location>
        <begin position="295"/>
        <end position="307"/>
    </location>
</feature>
<dbReference type="InterPro" id="IPR012677">
    <property type="entry name" value="Nucleotide-bd_a/b_plait_sf"/>
</dbReference>
<dbReference type="GO" id="GO:0006999">
    <property type="term" value="P:nuclear pore organization"/>
    <property type="evidence" value="ECO:0007669"/>
    <property type="project" value="TreeGrafter"/>
</dbReference>
<keyword evidence="16" id="KW-1185">Reference proteome</keyword>
<dbReference type="GO" id="GO:0051028">
    <property type="term" value="P:mRNA transport"/>
    <property type="evidence" value="ECO:0007669"/>
    <property type="project" value="UniProtKB-UniRule"/>
</dbReference>
<sequence>MISINPETQLINIYAELSAPQSITSAESVPRRLLAYHPKKPPLTRTPRSGPICTPSTLSQKTLRLMSGMLQLSHDIKGRNTAVPVPSLILYPPKLAGELRDNVRAGCCVRCGPLGWIMIKFSWKEFLLHGSCSLIYKVCPNCYVRKMRVVHSELAEIAAAYLGVHQGWIIDPHIFDCVTEGTYVRNLHFWGDFKRPNFCRKTPGSIHAPDLIVEDGVEGETSGTYHRLRCLWSRCPTTTRRCDGDLLCLAFVKNLTLNPRESLAMEPMTLGSPPSSPSSPNLNPNFLPAFLMGDTTQPQTPNPNTSPGRNRTPARKPGSSSTPDVRALHPKLFNQTLDSPKQAFTPHKPGPPSQGLFDTIEQKRKPTSPIMQSTAYGDSPGVFGRSRLNEESFNCSRNINESVNLSRMDKIDTHWVTVFGFPPSALSLVLAQLSNCGVIVEKKVPTQGNWLHVKFNNLSDVPRALALNGRCISNCIMIGVSLHYNKENKENDNVFASPIRARSLRQSFISPHNNSSVLPPQNVPQKSTGLVSKAIEYVFGW</sequence>
<comment type="caution">
    <text evidence="15">The sequence shown here is derived from an EMBL/GenBank/DDBJ whole genome shotgun (WGS) entry which is preliminary data.</text>
</comment>
<dbReference type="InterPro" id="IPR035979">
    <property type="entry name" value="RBD_domain_sf"/>
</dbReference>
<evidence type="ECO:0000256" key="12">
    <source>
        <dbReference type="PROSITE-ProRule" id="PRU00804"/>
    </source>
</evidence>
<evidence type="ECO:0000256" key="10">
    <source>
        <dbReference type="ARBA" id="ARBA00029997"/>
    </source>
</evidence>
<dbReference type="GO" id="GO:0044613">
    <property type="term" value="C:nuclear pore central transport channel"/>
    <property type="evidence" value="ECO:0007669"/>
    <property type="project" value="TreeGrafter"/>
</dbReference>
<dbReference type="Gene3D" id="3.30.70.330">
    <property type="match status" value="1"/>
</dbReference>
<evidence type="ECO:0000313" key="16">
    <source>
        <dbReference type="Proteomes" id="UP000719412"/>
    </source>
</evidence>
<evidence type="ECO:0000256" key="4">
    <source>
        <dbReference type="ARBA" id="ARBA00022448"/>
    </source>
</evidence>
<keyword evidence="6" id="KW-0653">Protein transport</keyword>
<evidence type="ECO:0000256" key="3">
    <source>
        <dbReference type="ARBA" id="ARBA00016439"/>
    </source>
</evidence>
<protein>
    <recommendedName>
        <fullName evidence="3">Nucleoporin NUP35</fullName>
    </recommendedName>
    <alternativeName>
        <fullName evidence="11">35 kDa nucleoporin</fullName>
    </alternativeName>
    <alternativeName>
        <fullName evidence="10">Nucleoporin NUP53</fullName>
    </alternativeName>
</protein>
<evidence type="ECO:0000259" key="14">
    <source>
        <dbReference type="PROSITE" id="PS51472"/>
    </source>
</evidence>
<proteinExistence type="inferred from homology"/>
<feature type="region of interest" description="Disordered" evidence="13">
    <location>
        <begin position="265"/>
        <end position="326"/>
    </location>
</feature>
<reference evidence="15" key="1">
    <citation type="journal article" date="2020" name="J Insects Food Feed">
        <title>The yellow mealworm (Tenebrio molitor) genome: a resource for the emerging insects as food and feed industry.</title>
        <authorList>
            <person name="Eriksson T."/>
            <person name="Andere A."/>
            <person name="Kelstrup H."/>
            <person name="Emery V."/>
            <person name="Picard C."/>
        </authorList>
    </citation>
    <scope>NUCLEOTIDE SEQUENCE</scope>
    <source>
        <strain evidence="15">Stoneville</strain>
        <tissue evidence="15">Whole head</tissue>
    </source>
</reference>
<dbReference type="AlphaFoldDB" id="A0A8J6HII7"/>
<dbReference type="GO" id="GO:0005543">
    <property type="term" value="F:phospholipid binding"/>
    <property type="evidence" value="ECO:0007669"/>
    <property type="project" value="TreeGrafter"/>
</dbReference>
<evidence type="ECO:0000256" key="11">
    <source>
        <dbReference type="ARBA" id="ARBA00030250"/>
    </source>
</evidence>
<comment type="subcellular location">
    <subcellularLocation>
        <location evidence="1">Nucleus</location>
        <location evidence="1">Nuclear pore complex</location>
    </subcellularLocation>
</comment>
<evidence type="ECO:0000256" key="2">
    <source>
        <dbReference type="ARBA" id="ARBA00009454"/>
    </source>
</evidence>
<evidence type="ECO:0000313" key="15">
    <source>
        <dbReference type="EMBL" id="KAH0815284.1"/>
    </source>
</evidence>
<dbReference type="Proteomes" id="UP000719412">
    <property type="component" value="Unassembled WGS sequence"/>
</dbReference>
<feature type="domain" description="RRM Nup35-type" evidence="14">
    <location>
        <begin position="410"/>
        <end position="490"/>
    </location>
</feature>
<dbReference type="SUPFAM" id="SSF54928">
    <property type="entry name" value="RNA-binding domain, RBD"/>
    <property type="match status" value="1"/>
</dbReference>
<dbReference type="FunFam" id="3.30.70.330:FF:000095">
    <property type="entry name" value="Putative Nucleoporin NUP53"/>
    <property type="match status" value="1"/>
</dbReference>
<dbReference type="Pfam" id="PF05172">
    <property type="entry name" value="RRM_Nup35"/>
    <property type="match status" value="1"/>
</dbReference>
<evidence type="ECO:0000256" key="1">
    <source>
        <dbReference type="ARBA" id="ARBA00004567"/>
    </source>
</evidence>
<name>A0A8J6HII7_TENMO</name>
<dbReference type="PROSITE" id="PS51472">
    <property type="entry name" value="RRM_NUP35"/>
    <property type="match status" value="1"/>
</dbReference>
<evidence type="ECO:0000256" key="9">
    <source>
        <dbReference type="ARBA" id="ARBA00023242"/>
    </source>
</evidence>
<evidence type="ECO:0000256" key="13">
    <source>
        <dbReference type="SAM" id="MobiDB-lite"/>
    </source>
</evidence>
<gene>
    <name evidence="15" type="ORF">GEV33_007508</name>
</gene>
<dbReference type="InterPro" id="IPR007846">
    <property type="entry name" value="RRM_NUP35_dom"/>
</dbReference>
<organism evidence="15 16">
    <name type="scientific">Tenebrio molitor</name>
    <name type="common">Yellow mealworm beetle</name>
    <dbReference type="NCBI Taxonomy" id="7067"/>
    <lineage>
        <taxon>Eukaryota</taxon>
        <taxon>Metazoa</taxon>
        <taxon>Ecdysozoa</taxon>
        <taxon>Arthropoda</taxon>
        <taxon>Hexapoda</taxon>
        <taxon>Insecta</taxon>
        <taxon>Pterygota</taxon>
        <taxon>Neoptera</taxon>
        <taxon>Endopterygota</taxon>
        <taxon>Coleoptera</taxon>
        <taxon>Polyphaga</taxon>
        <taxon>Cucujiformia</taxon>
        <taxon>Tenebrionidae</taxon>
        <taxon>Tenebrio</taxon>
    </lineage>
</organism>